<gene>
    <name evidence="9" type="ORF">UFOPK2788_00808</name>
</gene>
<comment type="cofactor">
    <cofactor evidence="1">
        <name>pyridoxal 5'-phosphate</name>
        <dbReference type="ChEBI" id="CHEBI:597326"/>
    </cofactor>
</comment>
<name>A0A6J6T3N7_9ZZZZ</name>
<keyword evidence="4" id="KW-0479">Metal-binding</keyword>
<comment type="similarity">
    <text evidence="2">Belongs to the class-V pyridoxal-phosphate-dependent aminotransferase family. NifS/IscS subfamily.</text>
</comment>
<sequence>MTIYLDHAATAPINEAAIDALNIQMRKLGNASSVHNPGRSVRKDVEDARHKLSELIGANPSEVIFTGSGTEANNLAIKGFFWHSPERNLIVTSAFEHHAILDPVEWLVEHEGAEEIRIPITKAGVIDLDFLREIVKTRGAEIAVISIMHSNNELGSIQPIAEVVKIAGDIPVHTDAVQSFGKVAFDFGALGITAATISAHKVGGPLGVAALVLKRGLDLTPILHGGGQEREIRSGTLNAPAIVAFTAAAEYAIANMSTNFEKIRELRDYFIAGLKSAVPDVSINSVSDPALPGIVNATFPGTESDALLLLLDTEGISASAGSACSAGVPRPSHVLVALGLSESDADASLRISIGTTNTKAEIDQVLAVMPSVVERARNAFVVSGLN</sequence>
<dbReference type="InterPro" id="IPR015424">
    <property type="entry name" value="PyrdxlP-dep_Trfase"/>
</dbReference>
<evidence type="ECO:0000256" key="5">
    <source>
        <dbReference type="ARBA" id="ARBA00022898"/>
    </source>
</evidence>
<keyword evidence="6" id="KW-0408">Iron</keyword>
<proteinExistence type="inferred from homology"/>
<dbReference type="AlphaFoldDB" id="A0A6J6T3N7"/>
<dbReference type="InterPro" id="IPR015421">
    <property type="entry name" value="PyrdxlP-dep_Trfase_major"/>
</dbReference>
<evidence type="ECO:0000256" key="4">
    <source>
        <dbReference type="ARBA" id="ARBA00022723"/>
    </source>
</evidence>
<dbReference type="Gene3D" id="3.40.640.10">
    <property type="entry name" value="Type I PLP-dependent aspartate aminotransferase-like (Major domain)"/>
    <property type="match status" value="1"/>
</dbReference>
<dbReference type="Pfam" id="PF00266">
    <property type="entry name" value="Aminotran_5"/>
    <property type="match status" value="1"/>
</dbReference>
<evidence type="ECO:0000256" key="3">
    <source>
        <dbReference type="ARBA" id="ARBA00022679"/>
    </source>
</evidence>
<evidence type="ECO:0000256" key="7">
    <source>
        <dbReference type="ARBA" id="ARBA00023014"/>
    </source>
</evidence>
<evidence type="ECO:0000259" key="8">
    <source>
        <dbReference type="Pfam" id="PF00266"/>
    </source>
</evidence>
<dbReference type="SUPFAM" id="SSF53383">
    <property type="entry name" value="PLP-dependent transferases"/>
    <property type="match status" value="1"/>
</dbReference>
<accession>A0A6J6T3N7</accession>
<evidence type="ECO:0000256" key="6">
    <source>
        <dbReference type="ARBA" id="ARBA00023004"/>
    </source>
</evidence>
<dbReference type="InterPro" id="IPR016454">
    <property type="entry name" value="Cysteine_dSase"/>
</dbReference>
<keyword evidence="5" id="KW-0663">Pyridoxal phosphate</keyword>
<evidence type="ECO:0000313" key="9">
    <source>
        <dbReference type="EMBL" id="CAB4741553.1"/>
    </source>
</evidence>
<dbReference type="Gene3D" id="1.10.260.50">
    <property type="match status" value="1"/>
</dbReference>
<organism evidence="9">
    <name type="scientific">freshwater metagenome</name>
    <dbReference type="NCBI Taxonomy" id="449393"/>
    <lineage>
        <taxon>unclassified sequences</taxon>
        <taxon>metagenomes</taxon>
        <taxon>ecological metagenomes</taxon>
    </lineage>
</organism>
<feature type="domain" description="Aminotransferase class V" evidence="8">
    <location>
        <begin position="3"/>
        <end position="365"/>
    </location>
</feature>
<protein>
    <submittedName>
        <fullName evidence="9">Unannotated protein</fullName>
    </submittedName>
</protein>
<dbReference type="GO" id="GO:0016740">
    <property type="term" value="F:transferase activity"/>
    <property type="evidence" value="ECO:0007669"/>
    <property type="project" value="UniProtKB-KW"/>
</dbReference>
<dbReference type="InterPro" id="IPR015422">
    <property type="entry name" value="PyrdxlP-dep_Trfase_small"/>
</dbReference>
<dbReference type="InterPro" id="IPR000192">
    <property type="entry name" value="Aminotrans_V_dom"/>
</dbReference>
<dbReference type="PIRSF" id="PIRSF005572">
    <property type="entry name" value="NifS"/>
    <property type="match status" value="1"/>
</dbReference>
<dbReference type="PANTHER" id="PTHR11601">
    <property type="entry name" value="CYSTEINE DESULFURYLASE FAMILY MEMBER"/>
    <property type="match status" value="1"/>
</dbReference>
<dbReference type="GO" id="GO:0046872">
    <property type="term" value="F:metal ion binding"/>
    <property type="evidence" value="ECO:0007669"/>
    <property type="project" value="UniProtKB-KW"/>
</dbReference>
<dbReference type="Gene3D" id="3.90.1150.10">
    <property type="entry name" value="Aspartate Aminotransferase, domain 1"/>
    <property type="match status" value="1"/>
</dbReference>
<dbReference type="EMBL" id="CAEZYV010000128">
    <property type="protein sequence ID" value="CAB4741553.1"/>
    <property type="molecule type" value="Genomic_DNA"/>
</dbReference>
<dbReference type="GO" id="GO:0051536">
    <property type="term" value="F:iron-sulfur cluster binding"/>
    <property type="evidence" value="ECO:0007669"/>
    <property type="project" value="UniProtKB-KW"/>
</dbReference>
<reference evidence="9" key="1">
    <citation type="submission" date="2020-05" db="EMBL/GenBank/DDBJ databases">
        <authorList>
            <person name="Chiriac C."/>
            <person name="Salcher M."/>
            <person name="Ghai R."/>
            <person name="Kavagutti S V."/>
        </authorList>
    </citation>
    <scope>NUCLEOTIDE SEQUENCE</scope>
</reference>
<evidence type="ECO:0000256" key="1">
    <source>
        <dbReference type="ARBA" id="ARBA00001933"/>
    </source>
</evidence>
<keyword evidence="7" id="KW-0411">Iron-sulfur</keyword>
<evidence type="ECO:0000256" key="2">
    <source>
        <dbReference type="ARBA" id="ARBA00006490"/>
    </source>
</evidence>
<dbReference type="PANTHER" id="PTHR11601:SF34">
    <property type="entry name" value="CYSTEINE DESULFURASE"/>
    <property type="match status" value="1"/>
</dbReference>
<keyword evidence="3" id="KW-0808">Transferase</keyword>